<gene>
    <name evidence="2" type="ORF">OKA104_LOCUS50720</name>
</gene>
<feature type="non-terminal residue" evidence="2">
    <location>
        <position position="70"/>
    </location>
</feature>
<dbReference type="AlphaFoldDB" id="A0A820NJP6"/>
<accession>A0A820NJP6</accession>
<dbReference type="EMBL" id="CAJOAY010026048">
    <property type="protein sequence ID" value="CAF4387969.1"/>
    <property type="molecule type" value="Genomic_DNA"/>
</dbReference>
<proteinExistence type="predicted"/>
<name>A0A820NJP6_9BILA</name>
<evidence type="ECO:0000313" key="3">
    <source>
        <dbReference type="Proteomes" id="UP000663881"/>
    </source>
</evidence>
<comment type="caution">
    <text evidence="2">The sequence shown here is derived from an EMBL/GenBank/DDBJ whole genome shotgun (WGS) entry which is preliminary data.</text>
</comment>
<protein>
    <submittedName>
        <fullName evidence="2">Uncharacterized protein</fullName>
    </submittedName>
</protein>
<dbReference type="InterPro" id="IPR002110">
    <property type="entry name" value="Ankyrin_rpt"/>
</dbReference>
<dbReference type="Gene3D" id="1.25.40.20">
    <property type="entry name" value="Ankyrin repeat-containing domain"/>
    <property type="match status" value="1"/>
</dbReference>
<organism evidence="2 3">
    <name type="scientific">Adineta steineri</name>
    <dbReference type="NCBI Taxonomy" id="433720"/>
    <lineage>
        <taxon>Eukaryota</taxon>
        <taxon>Metazoa</taxon>
        <taxon>Spiralia</taxon>
        <taxon>Gnathifera</taxon>
        <taxon>Rotifera</taxon>
        <taxon>Eurotatoria</taxon>
        <taxon>Bdelloidea</taxon>
        <taxon>Adinetida</taxon>
        <taxon>Adinetidae</taxon>
        <taxon>Adineta</taxon>
    </lineage>
</organism>
<evidence type="ECO:0000313" key="2">
    <source>
        <dbReference type="EMBL" id="CAF4387969.1"/>
    </source>
</evidence>
<evidence type="ECO:0000256" key="1">
    <source>
        <dbReference type="PROSITE-ProRule" id="PRU00023"/>
    </source>
</evidence>
<sequence>MIPERITIAPTSYKDLRGRTLMHLAARLGHDDILRLLISETSQASTLMNTRGQTPLLTAIEAGSSNSAIL</sequence>
<dbReference type="Proteomes" id="UP000663881">
    <property type="component" value="Unassembled WGS sequence"/>
</dbReference>
<dbReference type="PROSITE" id="PS50297">
    <property type="entry name" value="ANK_REP_REGION"/>
    <property type="match status" value="1"/>
</dbReference>
<dbReference type="PROSITE" id="PS50088">
    <property type="entry name" value="ANK_REPEAT"/>
    <property type="match status" value="1"/>
</dbReference>
<dbReference type="Pfam" id="PF12796">
    <property type="entry name" value="Ank_2"/>
    <property type="match status" value="1"/>
</dbReference>
<feature type="repeat" description="ANK" evidence="1">
    <location>
        <begin position="17"/>
        <end position="49"/>
    </location>
</feature>
<dbReference type="SUPFAM" id="SSF48403">
    <property type="entry name" value="Ankyrin repeat"/>
    <property type="match status" value="1"/>
</dbReference>
<dbReference type="InterPro" id="IPR036770">
    <property type="entry name" value="Ankyrin_rpt-contain_sf"/>
</dbReference>
<reference evidence="2" key="1">
    <citation type="submission" date="2021-02" db="EMBL/GenBank/DDBJ databases">
        <authorList>
            <person name="Nowell W R."/>
        </authorList>
    </citation>
    <scope>NUCLEOTIDE SEQUENCE</scope>
</reference>
<keyword evidence="1" id="KW-0040">ANK repeat</keyword>